<keyword evidence="1" id="KW-1133">Transmembrane helix</keyword>
<evidence type="ECO:0000313" key="3">
    <source>
        <dbReference type="Proteomes" id="UP000197003"/>
    </source>
</evidence>
<name>A0A1Z3N8W5_BDEBC</name>
<dbReference type="OrthoDB" id="5291922at2"/>
<dbReference type="Proteomes" id="UP000197003">
    <property type="component" value="Chromosome"/>
</dbReference>
<sequence length="226" mass="26034">MNFFAENLKVFKKVFLPLFALVVLSSNIDQYLNLKMETALRDPLGVQAQVIYYGFFSILSSILFPVLLVSIALYALNNLDSSTKTLQDFWAKNLNQMYIETLRAWGKTLQWTLLLILPGIWKYVELSMVPFVVTSSPQYDEGKVDALKGSALIVRRRWFVILAILILFHLFIPGVLTTVFDAYRLIWKTPLQSLLLSALDTYLLLVSTHILFNIFRSEVRRHDAHV</sequence>
<accession>A0A1Z3N8W5</accession>
<evidence type="ECO:0008006" key="4">
    <source>
        <dbReference type="Google" id="ProtNLM"/>
    </source>
</evidence>
<gene>
    <name evidence="2" type="ORF">B9G79_10135</name>
</gene>
<reference evidence="2 3" key="1">
    <citation type="submission" date="2017-04" db="EMBL/GenBank/DDBJ databases">
        <title>Whole genome sequence of Bdellovibrio bacteriovorus strain SSB218315.</title>
        <authorList>
            <person name="Oyedara O."/>
            <person name="Rodriguez-Perez M.A."/>
        </authorList>
    </citation>
    <scope>NUCLEOTIDE SEQUENCE [LARGE SCALE GENOMIC DNA]</scope>
    <source>
        <strain evidence="2 3">SSB218315</strain>
    </source>
</reference>
<evidence type="ECO:0000313" key="2">
    <source>
        <dbReference type="EMBL" id="ASD63899.1"/>
    </source>
</evidence>
<keyword evidence="1" id="KW-0472">Membrane</keyword>
<keyword evidence="1" id="KW-0812">Transmembrane</keyword>
<feature type="transmembrane region" description="Helical" evidence="1">
    <location>
        <begin position="52"/>
        <end position="76"/>
    </location>
</feature>
<dbReference type="EMBL" id="CP020946">
    <property type="protein sequence ID" value="ASD63899.1"/>
    <property type="molecule type" value="Genomic_DNA"/>
</dbReference>
<organism evidence="2 3">
    <name type="scientific">Bdellovibrio bacteriovorus</name>
    <dbReference type="NCBI Taxonomy" id="959"/>
    <lineage>
        <taxon>Bacteria</taxon>
        <taxon>Pseudomonadati</taxon>
        <taxon>Bdellovibrionota</taxon>
        <taxon>Bdellovibrionia</taxon>
        <taxon>Bdellovibrionales</taxon>
        <taxon>Pseudobdellovibrionaceae</taxon>
        <taxon>Bdellovibrio</taxon>
    </lineage>
</organism>
<dbReference type="RefSeq" id="WP_088565405.1">
    <property type="nucleotide sequence ID" value="NZ_CP020946.1"/>
</dbReference>
<protein>
    <recommendedName>
        <fullName evidence="4">Glycerophosphoryl diester phosphodiesterase membrane domain-containing protein</fullName>
    </recommendedName>
</protein>
<evidence type="ECO:0000256" key="1">
    <source>
        <dbReference type="SAM" id="Phobius"/>
    </source>
</evidence>
<feature type="transmembrane region" description="Helical" evidence="1">
    <location>
        <begin position="158"/>
        <end position="180"/>
    </location>
</feature>
<dbReference type="AlphaFoldDB" id="A0A1Z3N8W5"/>
<feature type="transmembrane region" description="Helical" evidence="1">
    <location>
        <begin position="192"/>
        <end position="212"/>
    </location>
</feature>
<proteinExistence type="predicted"/>